<protein>
    <recommendedName>
        <fullName evidence="4">Bowman-Birk serine protease inhibitors family domain-containing protein</fullName>
    </recommendedName>
</protein>
<dbReference type="EMBL" id="CM016552">
    <property type="protein sequence ID" value="TKW37146.1"/>
    <property type="molecule type" value="Genomic_DNA"/>
</dbReference>
<keyword evidence="1" id="KW-0732">Signal</keyword>
<feature type="signal peptide" evidence="1">
    <location>
        <begin position="1"/>
        <end position="26"/>
    </location>
</feature>
<dbReference type="Proteomes" id="UP000298652">
    <property type="component" value="Chromosome 1"/>
</dbReference>
<name>A0A4V6DF78_SETVI</name>
<dbReference type="OMA" id="CQCPPND"/>
<evidence type="ECO:0000313" key="2">
    <source>
        <dbReference type="EMBL" id="TKW37146.1"/>
    </source>
</evidence>
<gene>
    <name evidence="2" type="ORF">SEVIR_1G030500v2</name>
</gene>
<reference evidence="2" key="1">
    <citation type="submission" date="2019-03" db="EMBL/GenBank/DDBJ databases">
        <title>WGS assembly of Setaria viridis.</title>
        <authorList>
            <person name="Huang P."/>
            <person name="Jenkins J."/>
            <person name="Grimwood J."/>
            <person name="Barry K."/>
            <person name="Healey A."/>
            <person name="Mamidi S."/>
            <person name="Sreedasyam A."/>
            <person name="Shu S."/>
            <person name="Feldman M."/>
            <person name="Wu J."/>
            <person name="Yu Y."/>
            <person name="Chen C."/>
            <person name="Johnson J."/>
            <person name="Rokhsar D."/>
            <person name="Baxter I."/>
            <person name="Schmutz J."/>
            <person name="Brutnell T."/>
            <person name="Kellogg E."/>
        </authorList>
    </citation>
    <scope>NUCLEOTIDE SEQUENCE [LARGE SCALE GENOMIC DNA]</scope>
</reference>
<proteinExistence type="predicted"/>
<evidence type="ECO:0008006" key="4">
    <source>
        <dbReference type="Google" id="ProtNLM"/>
    </source>
</evidence>
<evidence type="ECO:0000256" key="1">
    <source>
        <dbReference type="SAM" id="SignalP"/>
    </source>
</evidence>
<accession>A0A4V6DF78</accession>
<keyword evidence="3" id="KW-1185">Reference proteome</keyword>
<sequence length="94" mass="9965">MASAAKTKMVAIGIMMAILFVGIASATPAQEVCVDKTKEVPRDDTCICSKNCACAGMCILQDEVDVKTCFVDCVLKNDCQCPPKDQGAEKKTDG</sequence>
<dbReference type="AlphaFoldDB" id="A0A4V6DF78"/>
<organism evidence="2 3">
    <name type="scientific">Setaria viridis</name>
    <name type="common">Green bristlegrass</name>
    <name type="synonym">Setaria italica subsp. viridis</name>
    <dbReference type="NCBI Taxonomy" id="4556"/>
    <lineage>
        <taxon>Eukaryota</taxon>
        <taxon>Viridiplantae</taxon>
        <taxon>Streptophyta</taxon>
        <taxon>Embryophyta</taxon>
        <taxon>Tracheophyta</taxon>
        <taxon>Spermatophyta</taxon>
        <taxon>Magnoliopsida</taxon>
        <taxon>Liliopsida</taxon>
        <taxon>Poales</taxon>
        <taxon>Poaceae</taxon>
        <taxon>PACMAD clade</taxon>
        <taxon>Panicoideae</taxon>
        <taxon>Panicodae</taxon>
        <taxon>Paniceae</taxon>
        <taxon>Cenchrinae</taxon>
        <taxon>Setaria</taxon>
    </lineage>
</organism>
<evidence type="ECO:0000313" key="3">
    <source>
        <dbReference type="Proteomes" id="UP000298652"/>
    </source>
</evidence>
<dbReference type="Gramene" id="TKW37146">
    <property type="protein sequence ID" value="TKW37146"/>
    <property type="gene ID" value="SEVIR_1G030500v2"/>
</dbReference>
<feature type="chain" id="PRO_5020674564" description="Bowman-Birk serine protease inhibitors family domain-containing protein" evidence="1">
    <location>
        <begin position="27"/>
        <end position="94"/>
    </location>
</feature>